<evidence type="ECO:0000259" key="1">
    <source>
        <dbReference type="Pfam" id="PF13480"/>
    </source>
</evidence>
<keyword evidence="2" id="KW-0808">Transferase</keyword>
<dbReference type="AlphaFoldDB" id="A0A3R9P0F4"/>
<proteinExistence type="predicted"/>
<dbReference type="GO" id="GO:0016740">
    <property type="term" value="F:transferase activity"/>
    <property type="evidence" value="ECO:0007669"/>
    <property type="project" value="UniProtKB-KW"/>
</dbReference>
<name>A0A3R9P0F4_9FLAO</name>
<accession>A0A3R9P0F4</accession>
<protein>
    <submittedName>
        <fullName evidence="2">GNAT family N-acetyltransferase</fullName>
    </submittedName>
</protein>
<organism evidence="2 3">
    <name type="scientific">Mangrovimonas spongiae</name>
    <dbReference type="NCBI Taxonomy" id="2494697"/>
    <lineage>
        <taxon>Bacteria</taxon>
        <taxon>Pseudomonadati</taxon>
        <taxon>Bacteroidota</taxon>
        <taxon>Flavobacteriia</taxon>
        <taxon>Flavobacteriales</taxon>
        <taxon>Flavobacteriaceae</taxon>
        <taxon>Mangrovimonas</taxon>
    </lineage>
</organism>
<dbReference type="EMBL" id="RWBG01000001">
    <property type="protein sequence ID" value="RSK41547.1"/>
    <property type="molecule type" value="Genomic_DNA"/>
</dbReference>
<gene>
    <name evidence="2" type="ORF">EJA19_01335</name>
</gene>
<dbReference type="Pfam" id="PF13480">
    <property type="entry name" value="Acetyltransf_6"/>
    <property type="match status" value="1"/>
</dbReference>
<keyword evidence="3" id="KW-1185">Reference proteome</keyword>
<dbReference type="Gene3D" id="3.40.630.30">
    <property type="match status" value="1"/>
</dbReference>
<sequence>MIHYKIYTTYQQLPNSWDTLVSHDIFLHSQYLKAIESVSPSNISMYYVGIFKDDGLVAVAVLQRVQLYVKDMFRNNNDSCFRERFKSLVSLILKGNILVLGNLTHTGQHGYFISNAISISAFSETLFKVFDDLKQHIKTHDKKRIRLFLLKDFFNTDVLHQERDNFSKKGFYNVKVQPNMLFQVPESWRSFDDYLKALNKKYRRRYKRARKKYNGIVCKELDLQTIKKDSKRLYQLYKTVSDNAKFNTFVLPENHFFIYKQELHNNFKVFGYYLNEELVGFYTLILNNNNDLETYFLGYDERYQYNMQLYLNMLYDMIAFGVNNGFKTIVYARTAMAIKSSVGAKDYPMTMYMKHTNGIINALFKQIFKLMNPKKDWEERHPFSK</sequence>
<comment type="caution">
    <text evidence="2">The sequence shown here is derived from an EMBL/GenBank/DDBJ whole genome shotgun (WGS) entry which is preliminary data.</text>
</comment>
<evidence type="ECO:0000313" key="3">
    <source>
        <dbReference type="Proteomes" id="UP000270620"/>
    </source>
</evidence>
<dbReference type="OrthoDB" id="240921at2"/>
<dbReference type="SUPFAM" id="SSF55729">
    <property type="entry name" value="Acyl-CoA N-acyltransferases (Nat)"/>
    <property type="match status" value="1"/>
</dbReference>
<feature type="domain" description="BioF2-like acetyltransferase" evidence="1">
    <location>
        <begin position="200"/>
        <end position="334"/>
    </location>
</feature>
<evidence type="ECO:0000313" key="2">
    <source>
        <dbReference type="EMBL" id="RSK41547.1"/>
    </source>
</evidence>
<dbReference type="InterPro" id="IPR038740">
    <property type="entry name" value="BioF2-like_GNAT_dom"/>
</dbReference>
<reference evidence="2 3" key="1">
    <citation type="submission" date="2018-12" db="EMBL/GenBank/DDBJ databases">
        <title>Mangrovimonas spongiae sp. nov., a novel member of the genus Mangrovimonas isolated from marine sponge.</title>
        <authorList>
            <person name="Zhuang L."/>
            <person name="Luo L."/>
        </authorList>
    </citation>
    <scope>NUCLEOTIDE SEQUENCE [LARGE SCALE GENOMIC DNA]</scope>
    <source>
        <strain evidence="2 3">HN-E26</strain>
    </source>
</reference>
<dbReference type="Proteomes" id="UP000270620">
    <property type="component" value="Unassembled WGS sequence"/>
</dbReference>
<dbReference type="InterPro" id="IPR016181">
    <property type="entry name" value="Acyl_CoA_acyltransferase"/>
</dbReference>
<dbReference type="RefSeq" id="WP_125466542.1">
    <property type="nucleotide sequence ID" value="NZ_RWBG01000001.1"/>
</dbReference>